<dbReference type="Gene3D" id="3.30.70.60">
    <property type="match status" value="1"/>
</dbReference>
<dbReference type="InterPro" id="IPR014717">
    <property type="entry name" value="Transl_elong_EF1B/ribsomal_bS6"/>
</dbReference>
<keyword evidence="2" id="KW-0472">Membrane</keyword>
<dbReference type="KEGG" id="nall:PP769_07180"/>
<dbReference type="EMBL" id="CP116967">
    <property type="protein sequence ID" value="WNM59531.1"/>
    <property type="molecule type" value="Genomic_DNA"/>
</dbReference>
<feature type="transmembrane region" description="Helical" evidence="2">
    <location>
        <begin position="12"/>
        <end position="33"/>
    </location>
</feature>
<accession>A0AA96GL33</accession>
<dbReference type="Proteomes" id="UP001302719">
    <property type="component" value="Chromosome"/>
</dbReference>
<keyword evidence="4" id="KW-1185">Reference proteome</keyword>
<dbReference type="InterPro" id="IPR007445">
    <property type="entry name" value="PilO"/>
</dbReference>
<evidence type="ECO:0000256" key="2">
    <source>
        <dbReference type="SAM" id="Phobius"/>
    </source>
</evidence>
<gene>
    <name evidence="3" type="primary">pilO</name>
    <name evidence="3" type="ORF">PP769_07180</name>
</gene>
<name>A0AA96GL33_9BACT</name>
<feature type="coiled-coil region" evidence="1">
    <location>
        <begin position="40"/>
        <end position="77"/>
    </location>
</feature>
<dbReference type="Pfam" id="PF04350">
    <property type="entry name" value="PilO"/>
    <property type="match status" value="1"/>
</dbReference>
<dbReference type="GO" id="GO:0043683">
    <property type="term" value="P:type IV pilus assembly"/>
    <property type="evidence" value="ECO:0007669"/>
    <property type="project" value="InterPro"/>
</dbReference>
<keyword evidence="2" id="KW-1133">Transmembrane helix</keyword>
<dbReference type="AlphaFoldDB" id="A0AA96GL33"/>
<sequence length="197" mass="22685">MMAQWKSLSLWCRFGLLFGVMLVCLLGMHLVVWDPMNDSIKQLQEEVSRLAQESRGLNKKTESLNIIEKEVNSLRDNLATRVHHFPENIESKIFRRDVIEIAKRRNVTVRVWKPERPLTELQHSEFSIPIALRVEGNFQGTVQFLDDLRQLAWVERISSITLAGRPDNENSPLVSTNLVMHGLTPLGIEHVQQLLKA</sequence>
<reference evidence="3 4" key="1">
    <citation type="submission" date="2023-01" db="EMBL/GenBank/DDBJ databases">
        <title>Cultivation and genomic characterization of new, ubiquitous marine nitrite-oxidizing bacteria from the Nitrospirales.</title>
        <authorList>
            <person name="Mueller A.J."/>
            <person name="Daebeler A."/>
            <person name="Herbold C.W."/>
            <person name="Kirkegaard R.H."/>
            <person name="Daims H."/>
        </authorList>
    </citation>
    <scope>NUCLEOTIDE SEQUENCE [LARGE SCALE GENOMIC DNA]</scope>
    <source>
        <strain evidence="3 4">VA</strain>
    </source>
</reference>
<dbReference type="RefSeq" id="WP_312646296.1">
    <property type="nucleotide sequence ID" value="NZ_CP116967.1"/>
</dbReference>
<keyword evidence="1" id="KW-0175">Coiled coil</keyword>
<proteinExistence type="predicted"/>
<keyword evidence="2" id="KW-0812">Transmembrane</keyword>
<organism evidence="3 4">
    <name type="scientific">Candidatus Nitrospira allomarina</name>
    <dbReference type="NCBI Taxonomy" id="3020900"/>
    <lineage>
        <taxon>Bacteria</taxon>
        <taxon>Pseudomonadati</taxon>
        <taxon>Nitrospirota</taxon>
        <taxon>Nitrospiria</taxon>
        <taxon>Nitrospirales</taxon>
        <taxon>Nitrospiraceae</taxon>
        <taxon>Nitrospira</taxon>
    </lineage>
</organism>
<evidence type="ECO:0000313" key="3">
    <source>
        <dbReference type="EMBL" id="WNM59531.1"/>
    </source>
</evidence>
<evidence type="ECO:0000256" key="1">
    <source>
        <dbReference type="SAM" id="Coils"/>
    </source>
</evidence>
<protein>
    <submittedName>
        <fullName evidence="3">Type 4a pilus biogenesis protein PilO</fullName>
    </submittedName>
</protein>
<dbReference type="GO" id="GO:0043107">
    <property type="term" value="P:type IV pilus-dependent motility"/>
    <property type="evidence" value="ECO:0007669"/>
    <property type="project" value="InterPro"/>
</dbReference>
<evidence type="ECO:0000313" key="4">
    <source>
        <dbReference type="Proteomes" id="UP001302719"/>
    </source>
</evidence>